<dbReference type="KEGG" id="osg:BST96_13990"/>
<dbReference type="Pfam" id="PF00072">
    <property type="entry name" value="Response_reg"/>
    <property type="match status" value="1"/>
</dbReference>
<dbReference type="Gene3D" id="3.40.50.2300">
    <property type="match status" value="1"/>
</dbReference>
<dbReference type="AlphaFoldDB" id="A0A1X9NAR2"/>
<organism evidence="6 7">
    <name type="scientific">Oceanicoccus sagamiensis</name>
    <dbReference type="NCBI Taxonomy" id="716816"/>
    <lineage>
        <taxon>Bacteria</taxon>
        <taxon>Pseudomonadati</taxon>
        <taxon>Pseudomonadota</taxon>
        <taxon>Gammaproteobacteria</taxon>
        <taxon>Cellvibrionales</taxon>
        <taxon>Spongiibacteraceae</taxon>
        <taxon>Oceanicoccus</taxon>
    </lineage>
</organism>
<dbReference type="InterPro" id="IPR000792">
    <property type="entry name" value="Tscrpt_reg_LuxR_C"/>
</dbReference>
<dbReference type="EMBL" id="CP019343">
    <property type="protein sequence ID" value="ARN75128.1"/>
    <property type="molecule type" value="Genomic_DNA"/>
</dbReference>
<dbReference type="STRING" id="716816.BST96_13990"/>
<dbReference type="OrthoDB" id="9796655at2"/>
<dbReference type="InterPro" id="IPR039420">
    <property type="entry name" value="WalR-like"/>
</dbReference>
<dbReference type="SUPFAM" id="SSF46894">
    <property type="entry name" value="C-terminal effector domain of the bipartite response regulators"/>
    <property type="match status" value="1"/>
</dbReference>
<dbReference type="SUPFAM" id="SSF52172">
    <property type="entry name" value="CheY-like"/>
    <property type="match status" value="1"/>
</dbReference>
<dbReference type="InterPro" id="IPR016032">
    <property type="entry name" value="Sig_transdc_resp-reg_C-effctor"/>
</dbReference>
<evidence type="ECO:0000313" key="6">
    <source>
        <dbReference type="EMBL" id="ARN75128.1"/>
    </source>
</evidence>
<evidence type="ECO:0000256" key="3">
    <source>
        <dbReference type="PROSITE-ProRule" id="PRU00169"/>
    </source>
</evidence>
<dbReference type="PANTHER" id="PTHR43214">
    <property type="entry name" value="TWO-COMPONENT RESPONSE REGULATOR"/>
    <property type="match status" value="1"/>
</dbReference>
<evidence type="ECO:0000259" key="4">
    <source>
        <dbReference type="PROSITE" id="PS50043"/>
    </source>
</evidence>
<dbReference type="GO" id="GO:0000160">
    <property type="term" value="P:phosphorelay signal transduction system"/>
    <property type="evidence" value="ECO:0007669"/>
    <property type="project" value="InterPro"/>
</dbReference>
<keyword evidence="2" id="KW-0238">DNA-binding</keyword>
<dbReference type="InterPro" id="IPR058245">
    <property type="entry name" value="NreC/VraR/RcsB-like_REC"/>
</dbReference>
<dbReference type="InterPro" id="IPR011006">
    <property type="entry name" value="CheY-like_superfamily"/>
</dbReference>
<dbReference type="CDD" id="cd06170">
    <property type="entry name" value="LuxR_C_like"/>
    <property type="match status" value="1"/>
</dbReference>
<dbReference type="Pfam" id="PF00196">
    <property type="entry name" value="GerE"/>
    <property type="match status" value="1"/>
</dbReference>
<protein>
    <recommendedName>
        <fullName evidence="8">DNA-binding response regulator</fullName>
    </recommendedName>
</protein>
<dbReference type="PRINTS" id="PR00038">
    <property type="entry name" value="HTHLUXR"/>
</dbReference>
<dbReference type="SMART" id="SM00448">
    <property type="entry name" value="REC"/>
    <property type="match status" value="1"/>
</dbReference>
<dbReference type="GO" id="GO:0003677">
    <property type="term" value="F:DNA binding"/>
    <property type="evidence" value="ECO:0007669"/>
    <property type="project" value="UniProtKB-KW"/>
</dbReference>
<reference evidence="6 7" key="1">
    <citation type="submission" date="2016-11" db="EMBL/GenBank/DDBJ databases">
        <title>Trade-off between light-utilization and light-protection in marine flavobacteria.</title>
        <authorList>
            <person name="Kumagai Y."/>
        </authorList>
    </citation>
    <scope>NUCLEOTIDE SEQUENCE [LARGE SCALE GENOMIC DNA]</scope>
    <source>
        <strain evidence="6 7">NBRC 107125</strain>
    </source>
</reference>
<keyword evidence="7" id="KW-1185">Reference proteome</keyword>
<dbReference type="PROSITE" id="PS50110">
    <property type="entry name" value="RESPONSE_REGULATORY"/>
    <property type="match status" value="1"/>
</dbReference>
<dbReference type="PROSITE" id="PS00622">
    <property type="entry name" value="HTH_LUXR_1"/>
    <property type="match status" value="1"/>
</dbReference>
<dbReference type="Proteomes" id="UP000193450">
    <property type="component" value="Chromosome"/>
</dbReference>
<evidence type="ECO:0000256" key="2">
    <source>
        <dbReference type="ARBA" id="ARBA00023125"/>
    </source>
</evidence>
<proteinExistence type="predicted"/>
<dbReference type="CDD" id="cd17535">
    <property type="entry name" value="REC_NarL-like"/>
    <property type="match status" value="1"/>
</dbReference>
<sequence>MITTGTAMASETRLIIADDHQLLRDGLRLTLEAATGYHIVAEASNTAMLEQQVKEHQPDIVVSDYNMPSGNMLEVLARLKDDKPDLKFIILTGVVSGTLYKQLLDIPVDGVLLKEGSMDDILNGLTKVSQGQTVLSDIVREQIDRVDEILTSRELEIMNLVVKGASNSDISSTLFISPKTVDNHRSNIFKKLGVRSAVELAEYARKNGLLSDG</sequence>
<name>A0A1X9NAR2_9GAMM</name>
<feature type="domain" description="Response regulatory" evidence="5">
    <location>
        <begin position="13"/>
        <end position="129"/>
    </location>
</feature>
<dbReference type="GO" id="GO:0006355">
    <property type="term" value="P:regulation of DNA-templated transcription"/>
    <property type="evidence" value="ECO:0007669"/>
    <property type="project" value="InterPro"/>
</dbReference>
<keyword evidence="1 3" id="KW-0597">Phosphoprotein</keyword>
<feature type="modified residue" description="4-aspartylphosphate" evidence="3">
    <location>
        <position position="64"/>
    </location>
</feature>
<evidence type="ECO:0008006" key="8">
    <source>
        <dbReference type="Google" id="ProtNLM"/>
    </source>
</evidence>
<dbReference type="PROSITE" id="PS50043">
    <property type="entry name" value="HTH_LUXR_2"/>
    <property type="match status" value="1"/>
</dbReference>
<evidence type="ECO:0000256" key="1">
    <source>
        <dbReference type="ARBA" id="ARBA00022553"/>
    </source>
</evidence>
<accession>A0A1X9NAR2</accession>
<dbReference type="SMART" id="SM00421">
    <property type="entry name" value="HTH_LUXR"/>
    <property type="match status" value="1"/>
</dbReference>
<gene>
    <name evidence="6" type="ORF">BST96_13990</name>
</gene>
<feature type="domain" description="HTH luxR-type" evidence="4">
    <location>
        <begin position="143"/>
        <end position="208"/>
    </location>
</feature>
<dbReference type="PANTHER" id="PTHR43214:SF17">
    <property type="entry name" value="TRANSCRIPTIONAL REGULATORY PROTEIN RCSB"/>
    <property type="match status" value="1"/>
</dbReference>
<evidence type="ECO:0000313" key="7">
    <source>
        <dbReference type="Proteomes" id="UP000193450"/>
    </source>
</evidence>
<dbReference type="InterPro" id="IPR001789">
    <property type="entry name" value="Sig_transdc_resp-reg_receiver"/>
</dbReference>
<evidence type="ECO:0000259" key="5">
    <source>
        <dbReference type="PROSITE" id="PS50110"/>
    </source>
</evidence>